<feature type="domain" description="4Fe-4S ferredoxin-type" evidence="1">
    <location>
        <begin position="118"/>
        <end position="147"/>
    </location>
</feature>
<dbReference type="InterPro" id="IPR004108">
    <property type="entry name" value="Fe_hydrogenase_lsu_C"/>
</dbReference>
<evidence type="ECO:0000259" key="1">
    <source>
        <dbReference type="PROSITE" id="PS51379"/>
    </source>
</evidence>
<dbReference type="CDD" id="cd04410">
    <property type="entry name" value="DMSOR_beta-like"/>
    <property type="match status" value="1"/>
</dbReference>
<dbReference type="Proteomes" id="UP000192738">
    <property type="component" value="Unassembled WGS sequence"/>
</dbReference>
<dbReference type="OrthoDB" id="9798098at2"/>
<dbReference type="InterPro" id="IPR017896">
    <property type="entry name" value="4Fe4S_Fe-S-bd"/>
</dbReference>
<evidence type="ECO:0000313" key="3">
    <source>
        <dbReference type="Proteomes" id="UP000192738"/>
    </source>
</evidence>
<sequence length="466" mass="50894">MAKITPPDLNIRPRILYQVAKAAWEGHLFERKEEICHLLQREFEDKATRRLVANQIRIAMGLEPNNSEEVINEYDEEALMGMGSEPVVIANPEACQDCKGSSCEKACPLGAITRDELGRPSIDRNKCANDGYCISACEFGALADKSQFVPLINLLRQNTHKVYASVAPAFAGQFGPDVTPGKLRSALLKLGFNEMVETALYADLITIKEAFEYDEHVKDEHDFLITSCCCPIWIKLIENKFPDLMGHISPSVSPMIASGRVIKELEPDVKVVFIGPCVAKKSEAQLPDLKGAIDFVLTFQELQTIFEAADVNPADEPDEENPIASWGGRLYGRTGGVSAAVGTTLEKLIPRRAEKFNPIRVDGIPDCTKLLEDIRAGRLEANFVEGMACKGGCVGGPGRLIPPELGTGHVNDYGSAAHAHTPVENPQVYSILAKLGHYQGMPTMTGSSKMAAILARKLDPNPDSKH</sequence>
<evidence type="ECO:0000313" key="2">
    <source>
        <dbReference type="EMBL" id="SMC76782.1"/>
    </source>
</evidence>
<name>A0A1W2BVZ4_9FIRM</name>
<organism evidence="2 3">
    <name type="scientific">Sporomusa malonica</name>
    <dbReference type="NCBI Taxonomy" id="112901"/>
    <lineage>
        <taxon>Bacteria</taxon>
        <taxon>Bacillati</taxon>
        <taxon>Bacillota</taxon>
        <taxon>Negativicutes</taxon>
        <taxon>Selenomonadales</taxon>
        <taxon>Sporomusaceae</taxon>
        <taxon>Sporomusa</taxon>
    </lineage>
</organism>
<dbReference type="Gene3D" id="3.30.70.20">
    <property type="match status" value="1"/>
</dbReference>
<dbReference type="InterPro" id="IPR009016">
    <property type="entry name" value="Fe_hydrogenase"/>
</dbReference>
<dbReference type="RefSeq" id="WP_084575882.1">
    <property type="nucleotide sequence ID" value="NZ_CP155572.1"/>
</dbReference>
<reference evidence="2 3" key="1">
    <citation type="submission" date="2017-04" db="EMBL/GenBank/DDBJ databases">
        <authorList>
            <person name="Afonso C.L."/>
            <person name="Miller P.J."/>
            <person name="Scott M.A."/>
            <person name="Spackman E."/>
            <person name="Goraichik I."/>
            <person name="Dimitrov K.M."/>
            <person name="Suarez D.L."/>
            <person name="Swayne D.E."/>
        </authorList>
    </citation>
    <scope>NUCLEOTIDE SEQUENCE [LARGE SCALE GENOMIC DNA]</scope>
    <source>
        <strain evidence="2 3">DSM 5090</strain>
    </source>
</reference>
<dbReference type="AlphaFoldDB" id="A0A1W2BVZ4"/>
<dbReference type="STRING" id="112901.SAMN04488500_108186"/>
<dbReference type="Gene3D" id="3.40.950.10">
    <property type="entry name" value="Fe-only Hydrogenase (Larger Subunit), Chain L, domain 3"/>
    <property type="match status" value="1"/>
</dbReference>
<dbReference type="SUPFAM" id="SSF53920">
    <property type="entry name" value="Fe-only hydrogenase"/>
    <property type="match status" value="1"/>
</dbReference>
<dbReference type="PANTHER" id="PTHR11615">
    <property type="entry name" value="NITRATE, FORMATE, IRON DEHYDROGENASE"/>
    <property type="match status" value="1"/>
</dbReference>
<protein>
    <submittedName>
        <fullName evidence="2">Iron only hydrogenase large subunit, C-terminal domain</fullName>
    </submittedName>
</protein>
<keyword evidence="3" id="KW-1185">Reference proteome</keyword>
<gene>
    <name evidence="2" type="ORF">SAMN04488500_108186</name>
</gene>
<dbReference type="EMBL" id="FWXI01000008">
    <property type="protein sequence ID" value="SMC76782.1"/>
    <property type="molecule type" value="Genomic_DNA"/>
</dbReference>
<dbReference type="SUPFAM" id="SSF54862">
    <property type="entry name" value="4Fe-4S ferredoxins"/>
    <property type="match status" value="1"/>
</dbReference>
<feature type="domain" description="4Fe-4S ferredoxin-type" evidence="1">
    <location>
        <begin position="85"/>
        <end position="117"/>
    </location>
</feature>
<dbReference type="InterPro" id="IPR050340">
    <property type="entry name" value="Cytosolic_Fe-S_CAF"/>
</dbReference>
<dbReference type="Pfam" id="PF02906">
    <property type="entry name" value="Fe_hyd_lg_C"/>
    <property type="match status" value="1"/>
</dbReference>
<proteinExistence type="predicted"/>
<accession>A0A1W2BVZ4</accession>
<dbReference type="PROSITE" id="PS51379">
    <property type="entry name" value="4FE4S_FER_2"/>
    <property type="match status" value="2"/>
</dbReference>